<dbReference type="InterPro" id="IPR003961">
    <property type="entry name" value="FN3_dom"/>
</dbReference>
<dbReference type="PANTHER" id="PTHR12147">
    <property type="entry name" value="METALLOPEPTIDASE M28 FAMILY MEMBER"/>
    <property type="match status" value="1"/>
</dbReference>
<evidence type="ECO:0000259" key="4">
    <source>
        <dbReference type="PROSITE" id="PS50853"/>
    </source>
</evidence>
<dbReference type="PANTHER" id="PTHR12147:SF26">
    <property type="entry name" value="PEPTIDASE M28 DOMAIN-CONTAINING PROTEIN"/>
    <property type="match status" value="1"/>
</dbReference>
<dbReference type="SUPFAM" id="SSF53187">
    <property type="entry name" value="Zn-dependent exopeptidases"/>
    <property type="match status" value="1"/>
</dbReference>
<feature type="domain" description="Fibronectin type-III" evidence="4">
    <location>
        <begin position="401"/>
        <end position="500"/>
    </location>
</feature>
<evidence type="ECO:0000313" key="5">
    <source>
        <dbReference type="EMBL" id="CBI00625.1"/>
    </source>
</evidence>
<evidence type="ECO:0000256" key="3">
    <source>
        <dbReference type="ARBA" id="ARBA00023049"/>
    </source>
</evidence>
<dbReference type="Gene3D" id="3.40.630.10">
    <property type="entry name" value="Zn peptidases"/>
    <property type="match status" value="1"/>
</dbReference>
<protein>
    <submittedName>
        <fullName evidence="5">Peptidase M28</fullName>
    </submittedName>
</protein>
<name>E6Q0B6_9ZZZZ</name>
<proteinExistence type="predicted"/>
<comment type="caution">
    <text evidence="5">The sequence shown here is derived from an EMBL/GenBank/DDBJ whole genome shotgun (WGS) entry which is preliminary data.</text>
</comment>
<sequence length="513" mass="54904">MKICLHALTVFFAATLMTVGGLAQSGKPSTPPARADYRLYGAPLKAAAPDPAIAAALREVSSARIQKTITTLVGFGTRSTLSSMETDLPPGQGVTAAADWIYGQFEQISKECGGCLEVKRDTFVQPVSRRVARPTTITNVYAILRGKDARQAARMYLVTGHYDSRDSDNNDDHGAAPGANDDASGVAVSLECARVLSQAGVKQHWPASLVFVAVAGEEQGLYGSAHLAQVARAEGWQLEGVLNNDIVGGNTTPGDTLQLKDRIRVFSEGVPATATPEQARRIRALGLVDDAPSRQLARAVALAGQTYLNGLHGLPDFSASLVARPDRYLRGGDHTSFNQQGFAAVRLTEWREDFNHQHQNVRVEDGVQYGDLIGFVDFHYVANVARLNAATLAMLAASPGAPTEFKIHAEKLENGTTLSWKAPEFAAGGQAHPGFHYELVWRRTDAADWEYGKTVAAPDNQNGEVTITVPVSKDNVIFGVRTVDDAGHASLVTTVTVPQPAVTAQRSAWEPAS</sequence>
<keyword evidence="3" id="KW-0482">Metalloprotease</keyword>
<dbReference type="Pfam" id="PF04389">
    <property type="entry name" value="Peptidase_M28"/>
    <property type="match status" value="1"/>
</dbReference>
<dbReference type="GO" id="GO:0006508">
    <property type="term" value="P:proteolysis"/>
    <property type="evidence" value="ECO:0007669"/>
    <property type="project" value="InterPro"/>
</dbReference>
<dbReference type="GO" id="GO:0005576">
    <property type="term" value="C:extracellular region"/>
    <property type="evidence" value="ECO:0007669"/>
    <property type="project" value="UniProtKB-SubCell"/>
</dbReference>
<dbReference type="InterPro" id="IPR045175">
    <property type="entry name" value="M28_fam"/>
</dbReference>
<keyword evidence="3" id="KW-0378">Hydrolase</keyword>
<accession>E6Q0B6</accession>
<keyword evidence="3" id="KW-0645">Protease</keyword>
<comment type="subcellular location">
    <subcellularLocation>
        <location evidence="1">Secreted</location>
    </subcellularLocation>
</comment>
<dbReference type="CDD" id="cd00063">
    <property type="entry name" value="FN3"/>
    <property type="match status" value="1"/>
</dbReference>
<dbReference type="PROSITE" id="PS50853">
    <property type="entry name" value="FN3"/>
    <property type="match status" value="1"/>
</dbReference>
<dbReference type="InterPro" id="IPR036116">
    <property type="entry name" value="FN3_sf"/>
</dbReference>
<dbReference type="EMBL" id="CABN01000156">
    <property type="protein sequence ID" value="CBI00625.1"/>
    <property type="molecule type" value="Genomic_DNA"/>
</dbReference>
<reference evidence="5" key="1">
    <citation type="submission" date="2009-10" db="EMBL/GenBank/DDBJ databases">
        <title>Diversity of trophic interactions inside an arsenic-rich microbial ecosystem.</title>
        <authorList>
            <person name="Bertin P.N."/>
            <person name="Heinrich-Salmeron A."/>
            <person name="Pelletier E."/>
            <person name="Goulhen-Chollet F."/>
            <person name="Arsene-Ploetze F."/>
            <person name="Gallien S."/>
            <person name="Calteau A."/>
            <person name="Vallenet D."/>
            <person name="Casiot C."/>
            <person name="Chane-Woon-Ming B."/>
            <person name="Giloteaux L."/>
            <person name="Barakat M."/>
            <person name="Bonnefoy V."/>
            <person name="Bruneel O."/>
            <person name="Chandler M."/>
            <person name="Cleiss J."/>
            <person name="Duran R."/>
            <person name="Elbaz-Poulichet F."/>
            <person name="Fonknechten N."/>
            <person name="Lauga B."/>
            <person name="Mornico D."/>
            <person name="Ortet P."/>
            <person name="Schaeffer C."/>
            <person name="Siguier P."/>
            <person name="Alexander Thil Smith A."/>
            <person name="Van Dorsselaer A."/>
            <person name="Weissenbach J."/>
            <person name="Medigue C."/>
            <person name="Le Paslier D."/>
        </authorList>
    </citation>
    <scope>NUCLEOTIDE SEQUENCE</scope>
</reference>
<organism evidence="5">
    <name type="scientific">mine drainage metagenome</name>
    <dbReference type="NCBI Taxonomy" id="410659"/>
    <lineage>
        <taxon>unclassified sequences</taxon>
        <taxon>metagenomes</taxon>
        <taxon>ecological metagenomes</taxon>
    </lineage>
</organism>
<dbReference type="InterPro" id="IPR013783">
    <property type="entry name" value="Ig-like_fold"/>
</dbReference>
<keyword evidence="2" id="KW-0964">Secreted</keyword>
<dbReference type="SUPFAM" id="SSF49265">
    <property type="entry name" value="Fibronectin type III"/>
    <property type="match status" value="1"/>
</dbReference>
<evidence type="ECO:0000256" key="1">
    <source>
        <dbReference type="ARBA" id="ARBA00004613"/>
    </source>
</evidence>
<gene>
    <name evidence="5" type="ORF">CARN3_0174</name>
</gene>
<dbReference type="Gene3D" id="2.60.40.10">
    <property type="entry name" value="Immunoglobulins"/>
    <property type="match status" value="1"/>
</dbReference>
<evidence type="ECO:0000256" key="2">
    <source>
        <dbReference type="ARBA" id="ARBA00022525"/>
    </source>
</evidence>
<dbReference type="InterPro" id="IPR007484">
    <property type="entry name" value="Peptidase_M28"/>
</dbReference>
<dbReference type="AlphaFoldDB" id="E6Q0B6"/>
<dbReference type="GO" id="GO:0008235">
    <property type="term" value="F:metalloexopeptidase activity"/>
    <property type="evidence" value="ECO:0007669"/>
    <property type="project" value="InterPro"/>
</dbReference>